<accession>A0A844FMW6</accession>
<reference evidence="2 3" key="1">
    <citation type="submission" date="2019-08" db="EMBL/GenBank/DDBJ databases">
        <title>In-depth cultivation of the pig gut microbiome towards novel bacterial diversity and tailored functional studies.</title>
        <authorList>
            <person name="Wylensek D."/>
            <person name="Hitch T.C.A."/>
            <person name="Clavel T."/>
        </authorList>
    </citation>
    <scope>NUCLEOTIDE SEQUENCE [LARGE SCALE GENOMIC DNA]</scope>
    <source>
        <strain evidence="2 3">WCA-470BD-2E</strain>
    </source>
</reference>
<proteinExistence type="predicted"/>
<gene>
    <name evidence="2" type="ORF">FYJ61_03615</name>
</gene>
<dbReference type="PANTHER" id="PTHR22916">
    <property type="entry name" value="GLYCOSYLTRANSFERASE"/>
    <property type="match status" value="1"/>
</dbReference>
<dbReference type="EMBL" id="VUMW01000006">
    <property type="protein sequence ID" value="MST79585.1"/>
    <property type="molecule type" value="Genomic_DNA"/>
</dbReference>
<evidence type="ECO:0000313" key="3">
    <source>
        <dbReference type="Proteomes" id="UP000452141"/>
    </source>
</evidence>
<dbReference type="GO" id="GO:0016740">
    <property type="term" value="F:transferase activity"/>
    <property type="evidence" value="ECO:0007669"/>
    <property type="project" value="UniProtKB-KW"/>
</dbReference>
<dbReference type="InterPro" id="IPR001173">
    <property type="entry name" value="Glyco_trans_2-like"/>
</dbReference>
<dbReference type="AlphaFoldDB" id="A0A844FMW6"/>
<comment type="caution">
    <text evidence="2">The sequence shown here is derived from an EMBL/GenBank/DDBJ whole genome shotgun (WGS) entry which is preliminary data.</text>
</comment>
<dbReference type="Proteomes" id="UP000452141">
    <property type="component" value="Unassembled WGS sequence"/>
</dbReference>
<keyword evidence="2" id="KW-0808">Transferase</keyword>
<protein>
    <submittedName>
        <fullName evidence="2">Glycosyltransferase family 2 protein</fullName>
    </submittedName>
</protein>
<dbReference type="Gene3D" id="3.90.550.10">
    <property type="entry name" value="Spore Coat Polysaccharide Biosynthesis Protein SpsA, Chain A"/>
    <property type="match status" value="1"/>
</dbReference>
<dbReference type="CDD" id="cd00761">
    <property type="entry name" value="Glyco_tranf_GTA_type"/>
    <property type="match status" value="1"/>
</dbReference>
<feature type="domain" description="Glycosyltransferase 2-like" evidence="1">
    <location>
        <begin position="4"/>
        <end position="110"/>
    </location>
</feature>
<sequence length="114" mass="13137">MDISIVITTYNNEKCIKRYLDAIVKQKENHNIEVLIVDDGSKDDTVKICQEYSNKYNYIQIITHDNAGVSLSRNIGVRHSRGKWIMFIDSDDYILDDALNVISCYLNTDADVIF</sequence>
<name>A0A844FMW6_9LACO</name>
<evidence type="ECO:0000313" key="2">
    <source>
        <dbReference type="EMBL" id="MST79585.1"/>
    </source>
</evidence>
<organism evidence="2 3">
    <name type="scientific">Lactobacillus equicursoris</name>
    <dbReference type="NCBI Taxonomy" id="420645"/>
    <lineage>
        <taxon>Bacteria</taxon>
        <taxon>Bacillati</taxon>
        <taxon>Bacillota</taxon>
        <taxon>Bacilli</taxon>
        <taxon>Lactobacillales</taxon>
        <taxon>Lactobacillaceae</taxon>
        <taxon>Lactobacillus</taxon>
    </lineage>
</organism>
<evidence type="ECO:0000259" key="1">
    <source>
        <dbReference type="Pfam" id="PF00535"/>
    </source>
</evidence>
<dbReference type="SUPFAM" id="SSF53448">
    <property type="entry name" value="Nucleotide-diphospho-sugar transferases"/>
    <property type="match status" value="1"/>
</dbReference>
<dbReference type="InterPro" id="IPR029044">
    <property type="entry name" value="Nucleotide-diphossugar_trans"/>
</dbReference>
<dbReference type="Pfam" id="PF00535">
    <property type="entry name" value="Glycos_transf_2"/>
    <property type="match status" value="1"/>
</dbReference>